<dbReference type="AlphaFoldDB" id="M9L8Z5"/>
<keyword evidence="2" id="KW-1185">Reference proteome</keyword>
<protein>
    <submittedName>
        <fullName evidence="1">DNA polymerase III</fullName>
    </submittedName>
</protein>
<gene>
    <name evidence="1" type="ORF">PPOP_1113</name>
</gene>
<proteinExistence type="predicted"/>
<sequence length="208" mass="23844">MSLPYWEKRLVVEGRIHDLCPIFDIDLPLFQQTVPDDDWNEECFLVDKQQMMDTVYKDRMYHIDGCMGQPESKSDAVDSEMVTKLLSILFALGEHGIVRIESEFLYDANLLNFPEECVEPDILLGMKSLFEQEILEEVSDREIVKCLVVASLRNRMTTCFYLLDRKTIVWTTTAGYVVYIADQEQVNVVRTACAAQNLVLLANGCRSG</sequence>
<name>M9L8Z5_PAEPP</name>
<evidence type="ECO:0000313" key="1">
    <source>
        <dbReference type="EMBL" id="GAC41762.1"/>
    </source>
</evidence>
<evidence type="ECO:0000313" key="2">
    <source>
        <dbReference type="Proteomes" id="UP000029453"/>
    </source>
</evidence>
<organism evidence="1 2">
    <name type="scientific">Paenibacillus popilliae ATCC 14706</name>
    <dbReference type="NCBI Taxonomy" id="1212764"/>
    <lineage>
        <taxon>Bacteria</taxon>
        <taxon>Bacillati</taxon>
        <taxon>Bacillota</taxon>
        <taxon>Bacilli</taxon>
        <taxon>Bacillales</taxon>
        <taxon>Paenibacillaceae</taxon>
        <taxon>Paenibacillus</taxon>
    </lineage>
</organism>
<comment type="caution">
    <text evidence="1">The sequence shown here is derived from an EMBL/GenBank/DDBJ whole genome shotgun (WGS) entry which is preliminary data.</text>
</comment>
<dbReference type="Proteomes" id="UP000029453">
    <property type="component" value="Unassembled WGS sequence"/>
</dbReference>
<accession>M9L8Z5</accession>
<reference evidence="1 2" key="1">
    <citation type="submission" date="2012-10" db="EMBL/GenBank/DDBJ databases">
        <title>Draft Genome Sequence of Paenibacillus popilliae ATCC 14706T.</title>
        <authorList>
            <person name="Iiyama K."/>
            <person name="Mori K."/>
            <person name="Mon H."/>
            <person name="Chieda Y."/>
            <person name="Lee J.M."/>
            <person name="Kusakabe T."/>
            <person name="Tashiro K."/>
            <person name="Asano S."/>
            <person name="Yasunaga-Aoki C."/>
            <person name="Shimizu S."/>
        </authorList>
    </citation>
    <scope>NUCLEOTIDE SEQUENCE [LARGE SCALE GENOMIC DNA]</scope>
    <source>
        <strain evidence="1 2">ATCC 14706</strain>
    </source>
</reference>
<dbReference type="EMBL" id="BALG01000048">
    <property type="protein sequence ID" value="GAC41762.1"/>
    <property type="molecule type" value="Genomic_DNA"/>
</dbReference>